<dbReference type="AlphaFoldDB" id="A0A2S7UYT9"/>
<organism evidence="1 2">
    <name type="scientific">Psychrosphaera saromensis</name>
    <dbReference type="NCBI Taxonomy" id="716813"/>
    <lineage>
        <taxon>Bacteria</taxon>
        <taxon>Pseudomonadati</taxon>
        <taxon>Pseudomonadota</taxon>
        <taxon>Gammaproteobacteria</taxon>
        <taxon>Alteromonadales</taxon>
        <taxon>Pseudoalteromonadaceae</taxon>
        <taxon>Psychrosphaera</taxon>
    </lineage>
</organism>
<comment type="caution">
    <text evidence="1">The sequence shown here is derived from an EMBL/GenBank/DDBJ whole genome shotgun (WGS) entry which is preliminary data.</text>
</comment>
<keyword evidence="2" id="KW-1185">Reference proteome</keyword>
<protein>
    <recommendedName>
        <fullName evidence="3">DUF3016 domain-containing protein</fullName>
    </recommendedName>
</protein>
<gene>
    <name evidence="1" type="ORF">BTO11_01155</name>
</gene>
<accession>A0A2S7UYT9</accession>
<dbReference type="Proteomes" id="UP000239007">
    <property type="component" value="Unassembled WGS sequence"/>
</dbReference>
<name>A0A2S7UYT9_9GAMM</name>
<proteinExistence type="predicted"/>
<dbReference type="InterPro" id="IPR021557">
    <property type="entry name" value="DUF3016"/>
</dbReference>
<evidence type="ECO:0000313" key="1">
    <source>
        <dbReference type="EMBL" id="PQJ55103.1"/>
    </source>
</evidence>
<dbReference type="EMBL" id="MSCH01000003">
    <property type="protein sequence ID" value="PQJ55103.1"/>
    <property type="molecule type" value="Genomic_DNA"/>
</dbReference>
<reference evidence="1 2" key="1">
    <citation type="submission" date="2016-12" db="EMBL/GenBank/DDBJ databases">
        <title>Diversity of luminous bacteria.</title>
        <authorList>
            <person name="Yoshizawa S."/>
            <person name="Kogure K."/>
        </authorList>
    </citation>
    <scope>NUCLEOTIDE SEQUENCE [LARGE SCALE GENOMIC DNA]</scope>
    <source>
        <strain evidence="1 2">SA4-48</strain>
    </source>
</reference>
<sequence length="174" mass="20277">MNKLLFCVCIFTASHTQAANVEVKWQEPDSYSDIRHGNSHKTKFRENLFTQLEQHLSQLAEKAPSDLTLKIKVTNLNLAGDVSYNFSMSQDIRLVQQMYWPSIEFEYQLMQGQQLIKSETVKLKDTAFMSRGGNSHSSRDSYDYEKRMLTDWFNKDPQVIITDWQQQQVGLISE</sequence>
<evidence type="ECO:0000313" key="2">
    <source>
        <dbReference type="Proteomes" id="UP000239007"/>
    </source>
</evidence>
<dbReference type="Pfam" id="PF11454">
    <property type="entry name" value="DUF3016"/>
    <property type="match status" value="1"/>
</dbReference>
<evidence type="ECO:0008006" key="3">
    <source>
        <dbReference type="Google" id="ProtNLM"/>
    </source>
</evidence>